<evidence type="ECO:0000256" key="6">
    <source>
        <dbReference type="SAM" id="MobiDB-lite"/>
    </source>
</evidence>
<dbReference type="GO" id="GO:0003735">
    <property type="term" value="F:structural constituent of ribosome"/>
    <property type="evidence" value="ECO:0007669"/>
    <property type="project" value="InterPro"/>
</dbReference>
<dbReference type="GO" id="GO:0005840">
    <property type="term" value="C:ribosome"/>
    <property type="evidence" value="ECO:0007669"/>
    <property type="project" value="UniProtKB-KW"/>
</dbReference>
<evidence type="ECO:0000256" key="1">
    <source>
        <dbReference type="ARBA" id="ARBA00008760"/>
    </source>
</evidence>
<dbReference type="Pfam" id="PF00830">
    <property type="entry name" value="Ribosomal_L28"/>
    <property type="match status" value="1"/>
</dbReference>
<dbReference type="GO" id="GO:1990904">
    <property type="term" value="C:ribonucleoprotein complex"/>
    <property type="evidence" value="ECO:0007669"/>
    <property type="project" value="UniProtKB-KW"/>
</dbReference>
<keyword evidence="3" id="KW-0687">Ribonucleoprotein</keyword>
<dbReference type="InterPro" id="IPR001383">
    <property type="entry name" value="Ribosomal_bL28_bact-type"/>
</dbReference>
<dbReference type="NCBIfam" id="TIGR00009">
    <property type="entry name" value="L28"/>
    <property type="match status" value="1"/>
</dbReference>
<comment type="similarity">
    <text evidence="1">Belongs to the bacterial ribosomal protein bL28 family.</text>
</comment>
<evidence type="ECO:0000313" key="7">
    <source>
        <dbReference type="EMBL" id="SUA20535.1"/>
    </source>
</evidence>
<dbReference type="AlphaFoldDB" id="A0A378VU49"/>
<keyword evidence="2 7" id="KW-0689">Ribosomal protein</keyword>
<name>A0A378VU49_NEIGO</name>
<dbReference type="InterPro" id="IPR026569">
    <property type="entry name" value="Ribosomal_bL28"/>
</dbReference>
<gene>
    <name evidence="7" type="primary">rpmB</name>
    <name evidence="7" type="ORF">NCTC11421_00626</name>
</gene>
<evidence type="ECO:0000256" key="3">
    <source>
        <dbReference type="ARBA" id="ARBA00023274"/>
    </source>
</evidence>
<evidence type="ECO:0000256" key="5">
    <source>
        <dbReference type="ARBA" id="ARBA00035475"/>
    </source>
</evidence>
<reference evidence="7" key="1">
    <citation type="submission" date="2018-06" db="EMBL/GenBank/DDBJ databases">
        <authorList>
            <consortium name="Pathogen Informatics"/>
            <person name="Doyle S."/>
        </authorList>
    </citation>
    <scope>NUCLEOTIDE SEQUENCE [LARGE SCALE GENOMIC DNA]</scope>
    <source>
        <strain evidence="7">NCTC11421</strain>
    </source>
</reference>
<evidence type="ECO:0000256" key="2">
    <source>
        <dbReference type="ARBA" id="ARBA00022980"/>
    </source>
</evidence>
<dbReference type="SUPFAM" id="SSF143800">
    <property type="entry name" value="L28p-like"/>
    <property type="match status" value="1"/>
</dbReference>
<dbReference type="EMBL" id="UGRI01000001">
    <property type="protein sequence ID" value="SUA20535.1"/>
    <property type="molecule type" value="Genomic_DNA"/>
</dbReference>
<accession>A0A378VU49</accession>
<dbReference type="PANTHER" id="PTHR39080">
    <property type="entry name" value="50S RIBOSOMAL PROTEIN L28"/>
    <property type="match status" value="1"/>
</dbReference>
<dbReference type="PANTHER" id="PTHR39080:SF1">
    <property type="entry name" value="LARGE RIBOSOMAL SUBUNIT PROTEIN BL28A"/>
    <property type="match status" value="1"/>
</dbReference>
<sequence>MDIEGFENLKCRLKILEICSDGILNAEAPEIRYNRAPSVSHLQTFRRCGTRAAYPRKTSVFFKTLETALFSWYKSRFTILEVWRLIMARVCKVTGKRPMSGNNVSHANNKTKRRFLPNLQSRRFG</sequence>
<protein>
    <recommendedName>
        <fullName evidence="4">Large ribosomal subunit protein bL28</fullName>
    </recommendedName>
    <alternativeName>
        <fullName evidence="5">50S ribosomal protein L28</fullName>
    </alternativeName>
</protein>
<dbReference type="Gene3D" id="2.30.170.40">
    <property type="entry name" value="Ribosomal protein L28/L24"/>
    <property type="match status" value="1"/>
</dbReference>
<proteinExistence type="inferred from homology"/>
<organism evidence="7">
    <name type="scientific">Neisseria gonorrhoeae</name>
    <dbReference type="NCBI Taxonomy" id="485"/>
    <lineage>
        <taxon>Bacteria</taxon>
        <taxon>Pseudomonadati</taxon>
        <taxon>Pseudomonadota</taxon>
        <taxon>Betaproteobacteria</taxon>
        <taxon>Neisseriales</taxon>
        <taxon>Neisseriaceae</taxon>
        <taxon>Neisseria</taxon>
    </lineage>
</organism>
<evidence type="ECO:0000256" key="4">
    <source>
        <dbReference type="ARBA" id="ARBA00035174"/>
    </source>
</evidence>
<dbReference type="InterPro" id="IPR050096">
    <property type="entry name" value="Bacterial_rp_bL28"/>
</dbReference>
<dbReference type="GO" id="GO:0006412">
    <property type="term" value="P:translation"/>
    <property type="evidence" value="ECO:0007669"/>
    <property type="project" value="InterPro"/>
</dbReference>
<feature type="region of interest" description="Disordered" evidence="6">
    <location>
        <begin position="99"/>
        <end position="125"/>
    </location>
</feature>
<dbReference type="InterPro" id="IPR037147">
    <property type="entry name" value="Ribosomal_bL28_sf"/>
</dbReference>
<dbReference type="InterPro" id="IPR034704">
    <property type="entry name" value="Ribosomal_bL28/bL31-like_sf"/>
</dbReference>